<feature type="transmembrane region" description="Helical" evidence="2">
    <location>
        <begin position="171"/>
        <end position="192"/>
    </location>
</feature>
<keyword evidence="2" id="KW-1133">Transmembrane helix</keyword>
<gene>
    <name evidence="3" type="ORF">CGI_10012830</name>
</gene>
<evidence type="ECO:0000313" key="3">
    <source>
        <dbReference type="EMBL" id="EKC28092.1"/>
    </source>
</evidence>
<feature type="transmembrane region" description="Helical" evidence="2">
    <location>
        <begin position="490"/>
        <end position="513"/>
    </location>
</feature>
<dbReference type="EMBL" id="JH818263">
    <property type="protein sequence ID" value="EKC28092.1"/>
    <property type="molecule type" value="Genomic_DNA"/>
</dbReference>
<feature type="region of interest" description="Disordered" evidence="1">
    <location>
        <begin position="639"/>
        <end position="692"/>
    </location>
</feature>
<feature type="compositionally biased region" description="Polar residues" evidence="1">
    <location>
        <begin position="678"/>
        <end position="692"/>
    </location>
</feature>
<evidence type="ECO:0000256" key="2">
    <source>
        <dbReference type="SAM" id="Phobius"/>
    </source>
</evidence>
<keyword evidence="2" id="KW-0812">Transmembrane</keyword>
<organism evidence="3">
    <name type="scientific">Magallana gigas</name>
    <name type="common">Pacific oyster</name>
    <name type="synonym">Crassostrea gigas</name>
    <dbReference type="NCBI Taxonomy" id="29159"/>
    <lineage>
        <taxon>Eukaryota</taxon>
        <taxon>Metazoa</taxon>
        <taxon>Spiralia</taxon>
        <taxon>Lophotrochozoa</taxon>
        <taxon>Mollusca</taxon>
        <taxon>Bivalvia</taxon>
        <taxon>Autobranchia</taxon>
        <taxon>Pteriomorphia</taxon>
        <taxon>Ostreida</taxon>
        <taxon>Ostreoidea</taxon>
        <taxon>Ostreidae</taxon>
        <taxon>Magallana</taxon>
    </lineage>
</organism>
<feature type="compositionally biased region" description="Polar residues" evidence="1">
    <location>
        <begin position="283"/>
        <end position="307"/>
    </location>
</feature>
<keyword evidence="2" id="KW-0472">Membrane</keyword>
<reference evidence="3" key="1">
    <citation type="journal article" date="2012" name="Nature">
        <title>The oyster genome reveals stress adaptation and complexity of shell formation.</title>
        <authorList>
            <person name="Zhang G."/>
            <person name="Fang X."/>
            <person name="Guo X."/>
            <person name="Li L."/>
            <person name="Luo R."/>
            <person name="Xu F."/>
            <person name="Yang P."/>
            <person name="Zhang L."/>
            <person name="Wang X."/>
            <person name="Qi H."/>
            <person name="Xiong Z."/>
            <person name="Que H."/>
            <person name="Xie Y."/>
            <person name="Holland P.W."/>
            <person name="Paps J."/>
            <person name="Zhu Y."/>
            <person name="Wu F."/>
            <person name="Chen Y."/>
            <person name="Wang J."/>
            <person name="Peng C."/>
            <person name="Meng J."/>
            <person name="Yang L."/>
            <person name="Liu J."/>
            <person name="Wen B."/>
            <person name="Zhang N."/>
            <person name="Huang Z."/>
            <person name="Zhu Q."/>
            <person name="Feng Y."/>
            <person name="Mount A."/>
            <person name="Hedgecock D."/>
            <person name="Xu Z."/>
            <person name="Liu Y."/>
            <person name="Domazet-Loso T."/>
            <person name="Du Y."/>
            <person name="Sun X."/>
            <person name="Zhang S."/>
            <person name="Liu B."/>
            <person name="Cheng P."/>
            <person name="Jiang X."/>
            <person name="Li J."/>
            <person name="Fan D."/>
            <person name="Wang W."/>
            <person name="Fu W."/>
            <person name="Wang T."/>
            <person name="Wang B."/>
            <person name="Zhang J."/>
            <person name="Peng Z."/>
            <person name="Li Y."/>
            <person name="Li N."/>
            <person name="Wang J."/>
            <person name="Chen M."/>
            <person name="He Y."/>
            <person name="Tan F."/>
            <person name="Song X."/>
            <person name="Zheng Q."/>
            <person name="Huang R."/>
            <person name="Yang H."/>
            <person name="Du X."/>
            <person name="Chen L."/>
            <person name="Yang M."/>
            <person name="Gaffney P.M."/>
            <person name="Wang S."/>
            <person name="Luo L."/>
            <person name="She Z."/>
            <person name="Ming Y."/>
            <person name="Huang W."/>
            <person name="Zhang S."/>
            <person name="Huang B."/>
            <person name="Zhang Y."/>
            <person name="Qu T."/>
            <person name="Ni P."/>
            <person name="Miao G."/>
            <person name="Wang J."/>
            <person name="Wang Q."/>
            <person name="Steinberg C.E."/>
            <person name="Wang H."/>
            <person name="Li N."/>
            <person name="Qian L."/>
            <person name="Zhang G."/>
            <person name="Li Y."/>
            <person name="Yang H."/>
            <person name="Liu X."/>
            <person name="Wang J."/>
            <person name="Yin Y."/>
            <person name="Wang J."/>
        </authorList>
    </citation>
    <scope>NUCLEOTIDE SEQUENCE [LARGE SCALE GENOMIC DNA]</scope>
    <source>
        <strain evidence="3">05x7-T-G4-1.051#20</strain>
    </source>
</reference>
<dbReference type="InParanoid" id="K1PUW1"/>
<dbReference type="AlphaFoldDB" id="K1PUW1"/>
<sequence>MYEKYCFVDAFDQRKYCPENGAHTQSLMLHDEVILLAKSKSDSSIVDRITDYFFEPVTECEMKFMTSSQDSNKKQALEIEFESFNIARVACDVRLEIHQSSTQFFTADVKEMATLTCGSPKPPIMYTDRAFVVRFRFFTSNSKKDYFNFRITIKRSVGEPKEEGMSIGVKIGVTVISVAAAITLLLLVYKFVKLRCETKDIENPSQRSRQGSDEDEAENLRDYHDDNFVMTDFPYANMPIVILNGDEAPPPYKDIAPPAYEEALQMPKATEQHEEATYSNFETLHSGSNFNSNQGTSQSSLQSNTEPDTVESDPGDIGSNILQDENSCDVKKCGAQTDYIPLGEEVMVYGGEFAVHPTEDHQHDKCNNGVACELQIFPDSGSNEKQELNISFRNFFINVDDVTLEIDQASTTSFNDAQLIATLTKDTKPTDYLSGVGNVVRFRLHDLSSKNETDSSSYHYGFIISIRRVGASLTTPDPSPDEPLSPATTGFIIVISLVVVIVVVFLVIKTVILRRKMEFFRRKDDEPLNSIILADGSRGSHPRGSRNEYTHIPTGNPGPDGPRSNMVRQTSEEPSYVMTDFPYVNAPIVVLKSPESSGSPEIRAPPPAYDEAIRYSDNMDTAGFSDNFDGSEFNAHQSIKTSSENNEGYGGFDNPCLEEEDPPATLPVTQDDIHIETPPQSNGNTHQRTANSSPLAMTSLPVLYTTETGGSKVVKEQVVIGGSNGNVIQTQQTCCQNVPERWRDIERQKPLTQKRIKVLQILSIVAIIFFFPLGIPAVVFAFRLQKTLNEGIMQGNIDKALSLAKRVERLIIFAGLFAILTAVLVFALVERAFMTEDELKANTRNRVMPG</sequence>
<name>K1PUW1_MAGGI</name>
<accession>K1PUW1</accession>
<evidence type="ECO:0000256" key="1">
    <source>
        <dbReference type="SAM" id="MobiDB-lite"/>
    </source>
</evidence>
<feature type="transmembrane region" description="Helical" evidence="2">
    <location>
        <begin position="810"/>
        <end position="829"/>
    </location>
</feature>
<feature type="region of interest" description="Disordered" evidence="1">
    <location>
        <begin position="533"/>
        <end position="570"/>
    </location>
</feature>
<dbReference type="HOGENOM" id="CLU_335641_0_0_1"/>
<proteinExistence type="predicted"/>
<feature type="region of interest" description="Disordered" evidence="1">
    <location>
        <begin position="283"/>
        <end position="323"/>
    </location>
</feature>
<protein>
    <submittedName>
        <fullName evidence="3">Uncharacterized protein</fullName>
    </submittedName>
</protein>
<feature type="transmembrane region" description="Helical" evidence="2">
    <location>
        <begin position="758"/>
        <end position="782"/>
    </location>
</feature>